<dbReference type="Pfam" id="PF02995">
    <property type="entry name" value="DUF229"/>
    <property type="match status" value="1"/>
</dbReference>
<dbReference type="PANTHER" id="PTHR10974:SF1">
    <property type="entry name" value="FI08016P-RELATED"/>
    <property type="match status" value="1"/>
</dbReference>
<gene>
    <name evidence="1" type="ORF">AFUS01_LOCUS12733</name>
</gene>
<organism evidence="1 2">
    <name type="scientific">Allacma fusca</name>
    <dbReference type="NCBI Taxonomy" id="39272"/>
    <lineage>
        <taxon>Eukaryota</taxon>
        <taxon>Metazoa</taxon>
        <taxon>Ecdysozoa</taxon>
        <taxon>Arthropoda</taxon>
        <taxon>Hexapoda</taxon>
        <taxon>Collembola</taxon>
        <taxon>Symphypleona</taxon>
        <taxon>Sminthuridae</taxon>
        <taxon>Allacma</taxon>
    </lineage>
</organism>
<dbReference type="PANTHER" id="PTHR10974">
    <property type="entry name" value="FI08016P-RELATED"/>
    <property type="match status" value="1"/>
</dbReference>
<sequence length="586" mass="68210">MEYIGLPEQDLNCEYNHKRYFTTDNKGNLIQFRDPNEDGYLSCCYRKFERKKRSEMDFEIATACKRIKSNVTKVPVDYEFIVVKCLTSKNDDAYYKLVDIFGFVPLKPSAKKSNVKDPRNKKRVNVVVFGIDAVSHMNFQRQFKSSYHYIVNNLSAFGMWGYNKNDDNTYPNILPVLSGLSASELKKTSWYANQVFDDAPLIWKNFSQEGYRTAFTEDAIHVGLFLHEKRGFLDPPTDYYHLPLLRAMDRQIGHTSNGGVANMCLGSRLSFDVLLDLMRKMATTMNKSNRYFHFIWSTALTHDQLNYGQFGDQLLLETLQWFNTEGYLNDTVLILMSDHGIRSGDIRSTLQGKIEERMPFIYFIIPQWFQETYPYAIQNLRGNKRRLTTHFDLHETLMDLLHLNNIENYYLWKRQFQLAYSRKVPRGISLFLQIPLTRTCEDAGLSKHWCVCRELKPVFLEGNEIVVEGARQAVQTLNTMLSNSLKCQKLVLDSVLNAQVYRITDDSFLDHSEILRDIKDPRLGTQPITYNIAFKVQPSGGKFEATVTHQTDGSWEVSKEISRTNMYGRQSHCIQDSILKKYCYCR</sequence>
<reference evidence="1" key="1">
    <citation type="submission" date="2021-06" db="EMBL/GenBank/DDBJ databases">
        <authorList>
            <person name="Hodson N. C."/>
            <person name="Mongue J. A."/>
            <person name="Jaron S. K."/>
        </authorList>
    </citation>
    <scope>NUCLEOTIDE SEQUENCE</scope>
</reference>
<dbReference type="Proteomes" id="UP000708208">
    <property type="component" value="Unassembled WGS sequence"/>
</dbReference>
<accession>A0A8J2JX76</accession>
<dbReference type="AlphaFoldDB" id="A0A8J2JX76"/>
<evidence type="ECO:0000313" key="2">
    <source>
        <dbReference type="Proteomes" id="UP000708208"/>
    </source>
</evidence>
<protein>
    <submittedName>
        <fullName evidence="1">Uncharacterized protein</fullName>
    </submittedName>
</protein>
<dbReference type="CDD" id="cd16021">
    <property type="entry name" value="ALP_like"/>
    <property type="match status" value="1"/>
</dbReference>
<dbReference type="FunFam" id="3.40.720.10:FF:000017">
    <property type="entry name" value="Predicted protein"/>
    <property type="match status" value="1"/>
</dbReference>
<dbReference type="EMBL" id="CAJVCH010101409">
    <property type="protein sequence ID" value="CAG7723660.1"/>
    <property type="molecule type" value="Genomic_DNA"/>
</dbReference>
<evidence type="ECO:0000313" key="1">
    <source>
        <dbReference type="EMBL" id="CAG7723660.1"/>
    </source>
</evidence>
<proteinExistence type="predicted"/>
<comment type="caution">
    <text evidence="1">The sequence shown here is derived from an EMBL/GenBank/DDBJ whole genome shotgun (WGS) entry which is preliminary data.</text>
</comment>
<name>A0A8J2JX76_9HEXA</name>
<dbReference type="GO" id="GO:0005615">
    <property type="term" value="C:extracellular space"/>
    <property type="evidence" value="ECO:0007669"/>
    <property type="project" value="TreeGrafter"/>
</dbReference>
<keyword evidence="2" id="KW-1185">Reference proteome</keyword>
<dbReference type="InterPro" id="IPR004245">
    <property type="entry name" value="DUF229"/>
</dbReference>
<dbReference type="OrthoDB" id="413313at2759"/>